<gene>
    <name evidence="14" type="ORF">GCM10009765_10900</name>
</gene>
<organism evidence="14 15">
    <name type="scientific">Fodinicola feengrottensis</name>
    <dbReference type="NCBI Taxonomy" id="435914"/>
    <lineage>
        <taxon>Bacteria</taxon>
        <taxon>Bacillati</taxon>
        <taxon>Actinomycetota</taxon>
        <taxon>Actinomycetes</taxon>
        <taxon>Mycobacteriales</taxon>
        <taxon>Fodinicola</taxon>
    </lineage>
</organism>
<dbReference type="SMART" id="SM00304">
    <property type="entry name" value="HAMP"/>
    <property type="match status" value="1"/>
</dbReference>
<name>A0ABP4RWL8_9ACTN</name>
<keyword evidence="11" id="KW-0732">Signal</keyword>
<dbReference type="InterPro" id="IPR036097">
    <property type="entry name" value="HisK_dim/P_sf"/>
</dbReference>
<dbReference type="InterPro" id="IPR050428">
    <property type="entry name" value="TCS_sensor_his_kinase"/>
</dbReference>
<evidence type="ECO:0000256" key="9">
    <source>
        <dbReference type="ARBA" id="ARBA00023012"/>
    </source>
</evidence>
<dbReference type="InterPro" id="IPR003660">
    <property type="entry name" value="HAMP_dom"/>
</dbReference>
<evidence type="ECO:0000259" key="12">
    <source>
        <dbReference type="PROSITE" id="PS50109"/>
    </source>
</evidence>
<feature type="transmembrane region" description="Helical" evidence="10">
    <location>
        <begin position="157"/>
        <end position="181"/>
    </location>
</feature>
<protein>
    <recommendedName>
        <fullName evidence="3">histidine kinase</fullName>
        <ecNumber evidence="3">2.7.13.3</ecNumber>
    </recommendedName>
</protein>
<evidence type="ECO:0000313" key="14">
    <source>
        <dbReference type="EMBL" id="GAA1663265.1"/>
    </source>
</evidence>
<dbReference type="InterPro" id="IPR003661">
    <property type="entry name" value="HisK_dim/P_dom"/>
</dbReference>
<evidence type="ECO:0000256" key="8">
    <source>
        <dbReference type="ARBA" id="ARBA00022989"/>
    </source>
</evidence>
<dbReference type="PROSITE" id="PS50109">
    <property type="entry name" value="HIS_KIN"/>
    <property type="match status" value="1"/>
</dbReference>
<evidence type="ECO:0000256" key="11">
    <source>
        <dbReference type="SAM" id="SignalP"/>
    </source>
</evidence>
<proteinExistence type="predicted"/>
<dbReference type="SUPFAM" id="SSF158472">
    <property type="entry name" value="HAMP domain-like"/>
    <property type="match status" value="1"/>
</dbReference>
<dbReference type="EC" id="2.7.13.3" evidence="3"/>
<dbReference type="GO" id="GO:0016301">
    <property type="term" value="F:kinase activity"/>
    <property type="evidence" value="ECO:0007669"/>
    <property type="project" value="UniProtKB-KW"/>
</dbReference>
<dbReference type="InterPro" id="IPR036890">
    <property type="entry name" value="HATPase_C_sf"/>
</dbReference>
<dbReference type="Gene3D" id="1.10.287.130">
    <property type="match status" value="1"/>
</dbReference>
<dbReference type="CDD" id="cd00075">
    <property type="entry name" value="HATPase"/>
    <property type="match status" value="1"/>
</dbReference>
<dbReference type="SMART" id="SM00388">
    <property type="entry name" value="HisKA"/>
    <property type="match status" value="1"/>
</dbReference>
<evidence type="ECO:0000259" key="13">
    <source>
        <dbReference type="PROSITE" id="PS50885"/>
    </source>
</evidence>
<dbReference type="CDD" id="cd00082">
    <property type="entry name" value="HisKA"/>
    <property type="match status" value="1"/>
</dbReference>
<sequence length="469" mass="49108">MRSRLLAAVLVLALVVSTALAVPLALMIASARTASFAAQRQHDLAWFVTLALDHSPGGIRRVTTEMARYTAVYGDGLVLVDSRGDQLAATGSGSLTRPAIAAAAANALRSQQIAAPPLLLPWSRGTVVFALPVGGPTTVSGAVVLDANVRLAAADLAVSWGVVGAGLAAVALSFALLALGLTRWLLQPLRELQAATQALAAGTGDVRVAGRSGPPEIRELGARFNGLCEALAQAAQQQRDLVADASHQLRNPMAALRLRLDAAATDPGSIRKNRLALGAAATELSRLEQLLDGLLQLARADSFAVGTATSAQAAEIRCTGWWVLSERVDAWRPTACRSQITLCADENSWSGEVAISELDLGQMLDVFLDNAIRYAGRSAEVRTSIQRHGSTGRFVLCDNGTGLPANELAAATRRFWRSARTSAQPGSGLGLAIADQLARAHHGRVSLRHTDPAGLTVVLELPIARAQGK</sequence>
<feature type="domain" description="Histidine kinase" evidence="12">
    <location>
        <begin position="244"/>
        <end position="465"/>
    </location>
</feature>
<dbReference type="Pfam" id="PF00672">
    <property type="entry name" value="HAMP"/>
    <property type="match status" value="1"/>
</dbReference>
<keyword evidence="5" id="KW-0808">Transferase</keyword>
<evidence type="ECO:0000256" key="10">
    <source>
        <dbReference type="SAM" id="Phobius"/>
    </source>
</evidence>
<dbReference type="Gene3D" id="6.10.340.10">
    <property type="match status" value="1"/>
</dbReference>
<evidence type="ECO:0000256" key="4">
    <source>
        <dbReference type="ARBA" id="ARBA00022553"/>
    </source>
</evidence>
<feature type="domain" description="HAMP" evidence="13">
    <location>
        <begin position="183"/>
        <end position="236"/>
    </location>
</feature>
<evidence type="ECO:0000256" key="3">
    <source>
        <dbReference type="ARBA" id="ARBA00012438"/>
    </source>
</evidence>
<accession>A0ABP4RWL8</accession>
<dbReference type="Proteomes" id="UP001500618">
    <property type="component" value="Unassembled WGS sequence"/>
</dbReference>
<dbReference type="RefSeq" id="WP_344307689.1">
    <property type="nucleotide sequence ID" value="NZ_BAAANY010000003.1"/>
</dbReference>
<dbReference type="SUPFAM" id="SSF47384">
    <property type="entry name" value="Homodimeric domain of signal transducing histidine kinase"/>
    <property type="match status" value="1"/>
</dbReference>
<comment type="catalytic activity">
    <reaction evidence="1">
        <text>ATP + protein L-histidine = ADP + protein N-phospho-L-histidine.</text>
        <dbReference type="EC" id="2.7.13.3"/>
    </reaction>
</comment>
<dbReference type="EMBL" id="BAAANY010000003">
    <property type="protein sequence ID" value="GAA1663265.1"/>
    <property type="molecule type" value="Genomic_DNA"/>
</dbReference>
<evidence type="ECO:0000256" key="2">
    <source>
        <dbReference type="ARBA" id="ARBA00004236"/>
    </source>
</evidence>
<dbReference type="InterPro" id="IPR005467">
    <property type="entry name" value="His_kinase_dom"/>
</dbReference>
<evidence type="ECO:0000256" key="1">
    <source>
        <dbReference type="ARBA" id="ARBA00000085"/>
    </source>
</evidence>
<dbReference type="Pfam" id="PF02518">
    <property type="entry name" value="HATPase_c"/>
    <property type="match status" value="1"/>
</dbReference>
<dbReference type="SUPFAM" id="SSF55874">
    <property type="entry name" value="ATPase domain of HSP90 chaperone/DNA topoisomerase II/histidine kinase"/>
    <property type="match status" value="1"/>
</dbReference>
<keyword evidence="10" id="KW-0472">Membrane</keyword>
<keyword evidence="7 14" id="KW-0418">Kinase</keyword>
<reference evidence="15" key="1">
    <citation type="journal article" date="2019" name="Int. J. Syst. Evol. Microbiol.">
        <title>The Global Catalogue of Microorganisms (GCM) 10K type strain sequencing project: providing services to taxonomists for standard genome sequencing and annotation.</title>
        <authorList>
            <consortium name="The Broad Institute Genomics Platform"/>
            <consortium name="The Broad Institute Genome Sequencing Center for Infectious Disease"/>
            <person name="Wu L."/>
            <person name="Ma J."/>
        </authorList>
    </citation>
    <scope>NUCLEOTIDE SEQUENCE [LARGE SCALE GENOMIC DNA]</scope>
    <source>
        <strain evidence="15">JCM 14718</strain>
    </source>
</reference>
<feature type="signal peptide" evidence="11">
    <location>
        <begin position="1"/>
        <end position="21"/>
    </location>
</feature>
<dbReference type="PANTHER" id="PTHR45436:SF5">
    <property type="entry name" value="SENSOR HISTIDINE KINASE TRCS"/>
    <property type="match status" value="1"/>
</dbReference>
<dbReference type="Gene3D" id="3.30.565.10">
    <property type="entry name" value="Histidine kinase-like ATPase, C-terminal domain"/>
    <property type="match status" value="1"/>
</dbReference>
<evidence type="ECO:0000256" key="5">
    <source>
        <dbReference type="ARBA" id="ARBA00022679"/>
    </source>
</evidence>
<dbReference type="PANTHER" id="PTHR45436">
    <property type="entry name" value="SENSOR HISTIDINE KINASE YKOH"/>
    <property type="match status" value="1"/>
</dbReference>
<evidence type="ECO:0000256" key="7">
    <source>
        <dbReference type="ARBA" id="ARBA00022777"/>
    </source>
</evidence>
<keyword evidence="8 10" id="KW-1133">Transmembrane helix</keyword>
<keyword evidence="4" id="KW-0597">Phosphoprotein</keyword>
<dbReference type="InterPro" id="IPR003594">
    <property type="entry name" value="HATPase_dom"/>
</dbReference>
<dbReference type="PROSITE" id="PS50885">
    <property type="entry name" value="HAMP"/>
    <property type="match status" value="1"/>
</dbReference>
<keyword evidence="6 10" id="KW-0812">Transmembrane</keyword>
<comment type="subcellular location">
    <subcellularLocation>
        <location evidence="2">Cell membrane</location>
    </subcellularLocation>
</comment>
<dbReference type="Pfam" id="PF00512">
    <property type="entry name" value="HisKA"/>
    <property type="match status" value="1"/>
</dbReference>
<comment type="caution">
    <text evidence="14">The sequence shown here is derived from an EMBL/GenBank/DDBJ whole genome shotgun (WGS) entry which is preliminary data.</text>
</comment>
<keyword evidence="9" id="KW-0902">Two-component regulatory system</keyword>
<feature type="chain" id="PRO_5046143079" description="histidine kinase" evidence="11">
    <location>
        <begin position="22"/>
        <end position="469"/>
    </location>
</feature>
<keyword evidence="15" id="KW-1185">Reference proteome</keyword>
<dbReference type="SMART" id="SM00387">
    <property type="entry name" value="HATPase_c"/>
    <property type="match status" value="1"/>
</dbReference>
<evidence type="ECO:0000256" key="6">
    <source>
        <dbReference type="ARBA" id="ARBA00022692"/>
    </source>
</evidence>
<evidence type="ECO:0000313" key="15">
    <source>
        <dbReference type="Proteomes" id="UP001500618"/>
    </source>
</evidence>